<evidence type="ECO:0000313" key="5">
    <source>
        <dbReference type="Proteomes" id="UP001162164"/>
    </source>
</evidence>
<feature type="compositionally biased region" description="Acidic residues" evidence="2">
    <location>
        <begin position="63"/>
        <end position="72"/>
    </location>
</feature>
<evidence type="ECO:0000256" key="2">
    <source>
        <dbReference type="SAM" id="MobiDB-lite"/>
    </source>
</evidence>
<feature type="domain" description="DMA" evidence="3">
    <location>
        <begin position="123"/>
        <end position="159"/>
    </location>
</feature>
<feature type="region of interest" description="Disordered" evidence="2">
    <location>
        <begin position="226"/>
        <end position="246"/>
    </location>
</feature>
<dbReference type="EMBL" id="JAPWTJ010000383">
    <property type="protein sequence ID" value="KAJ8979011.1"/>
    <property type="molecule type" value="Genomic_DNA"/>
</dbReference>
<dbReference type="SUPFAM" id="SSF46934">
    <property type="entry name" value="UBA-like"/>
    <property type="match status" value="1"/>
</dbReference>
<evidence type="ECO:0000259" key="3">
    <source>
        <dbReference type="Pfam" id="PF03474"/>
    </source>
</evidence>
<comment type="caution">
    <text evidence="4">The sequence shown here is derived from an EMBL/GenBank/DDBJ whole genome shotgun (WGS) entry which is preliminary data.</text>
</comment>
<name>A0ABQ9JLB5_9CUCU</name>
<keyword evidence="5" id="KW-1185">Reference proteome</keyword>
<gene>
    <name evidence="4" type="ORF">NQ317_012705</name>
</gene>
<dbReference type="CDD" id="cd14417">
    <property type="entry name" value="CUE_DMA_DMRTA1"/>
    <property type="match status" value="1"/>
</dbReference>
<organism evidence="4 5">
    <name type="scientific">Molorchus minor</name>
    <dbReference type="NCBI Taxonomy" id="1323400"/>
    <lineage>
        <taxon>Eukaryota</taxon>
        <taxon>Metazoa</taxon>
        <taxon>Ecdysozoa</taxon>
        <taxon>Arthropoda</taxon>
        <taxon>Hexapoda</taxon>
        <taxon>Insecta</taxon>
        <taxon>Pterygota</taxon>
        <taxon>Neoptera</taxon>
        <taxon>Endopterygota</taxon>
        <taxon>Coleoptera</taxon>
        <taxon>Polyphaga</taxon>
        <taxon>Cucujiformia</taxon>
        <taxon>Chrysomeloidea</taxon>
        <taxon>Cerambycidae</taxon>
        <taxon>Lamiinae</taxon>
        <taxon>Monochamini</taxon>
        <taxon>Molorchus</taxon>
    </lineage>
</organism>
<reference evidence="4" key="1">
    <citation type="journal article" date="2023" name="Insect Mol. Biol.">
        <title>Genome sequencing provides insights into the evolution of gene families encoding plant cell wall-degrading enzymes in longhorned beetles.</title>
        <authorList>
            <person name="Shin N.R."/>
            <person name="Okamura Y."/>
            <person name="Kirsch R."/>
            <person name="Pauchet Y."/>
        </authorList>
    </citation>
    <scope>NUCLEOTIDE SEQUENCE</scope>
    <source>
        <strain evidence="4">MMC_N1</strain>
    </source>
</reference>
<feature type="region of interest" description="Disordered" evidence="2">
    <location>
        <begin position="1"/>
        <end position="101"/>
    </location>
</feature>
<dbReference type="Pfam" id="PF03474">
    <property type="entry name" value="DMA"/>
    <property type="match status" value="1"/>
</dbReference>
<evidence type="ECO:0000256" key="1">
    <source>
        <dbReference type="ARBA" id="ARBA00006834"/>
    </source>
</evidence>
<dbReference type="InterPro" id="IPR026607">
    <property type="entry name" value="DMRT"/>
</dbReference>
<protein>
    <recommendedName>
        <fullName evidence="3">DMA domain-containing protein</fullName>
    </recommendedName>
</protein>
<sequence>TIPTSSFVSASKKPRINVEDCSLEESDSDQEEVKRSRRTSPLGPSGASLAPTPSPEPVTSPDPDLDVEDDTQGEAPENLSIKREKPASPESPPQTQQATNFMPYHQQFSQFAAQFQPQYSAQRSPIDVLLRVFPGRRRSDVESILQRCKGDVLQAMELMVSGSHEEVTTPSAFSPLGPPPNFHRFSPSRRFLSAPYAGTGYLPTVIRPPPDYLSLMGPIHELYKNENATASSPGSNTGSDKTSYSE</sequence>
<dbReference type="PANTHER" id="PTHR12322:SF116">
    <property type="entry name" value="DOUBLESEX-MAB RELATED 99B"/>
    <property type="match status" value="1"/>
</dbReference>
<dbReference type="InterPro" id="IPR009060">
    <property type="entry name" value="UBA-like_sf"/>
</dbReference>
<feature type="non-terminal residue" evidence="4">
    <location>
        <position position="1"/>
    </location>
</feature>
<proteinExistence type="inferred from homology"/>
<comment type="similarity">
    <text evidence="1">Belongs to the DMRT family.</text>
</comment>
<feature type="compositionally biased region" description="Acidic residues" evidence="2">
    <location>
        <begin position="21"/>
        <end position="30"/>
    </location>
</feature>
<dbReference type="Proteomes" id="UP001162164">
    <property type="component" value="Unassembled WGS sequence"/>
</dbReference>
<accession>A0ABQ9JLB5</accession>
<dbReference type="PANTHER" id="PTHR12322">
    <property type="entry name" value="DOUBLESEX AND MAB-3 RELATED TRANSCRIPTION FACTOR DMRT"/>
    <property type="match status" value="1"/>
</dbReference>
<dbReference type="InterPro" id="IPR005173">
    <property type="entry name" value="DMA"/>
</dbReference>
<evidence type="ECO:0000313" key="4">
    <source>
        <dbReference type="EMBL" id="KAJ8979011.1"/>
    </source>
</evidence>